<gene>
    <name evidence="1" type="ORF">Tco_0839585</name>
</gene>
<proteinExistence type="predicted"/>
<keyword evidence="2" id="KW-1185">Reference proteome</keyword>
<accession>A0ABQ5ARX2</accession>
<name>A0ABQ5ARX2_9ASTR</name>
<reference evidence="1" key="1">
    <citation type="journal article" date="2022" name="Int. J. Mol. Sci.">
        <title>Draft Genome of Tanacetum Coccineum: Genomic Comparison of Closely Related Tanacetum-Family Plants.</title>
        <authorList>
            <person name="Yamashiro T."/>
            <person name="Shiraishi A."/>
            <person name="Nakayama K."/>
            <person name="Satake H."/>
        </authorList>
    </citation>
    <scope>NUCLEOTIDE SEQUENCE</scope>
</reference>
<dbReference type="Proteomes" id="UP001151760">
    <property type="component" value="Unassembled WGS sequence"/>
</dbReference>
<sequence length="101" mass="11598">MNLVKESSFAYVDDMFIFGTDQVQVDMTKEFLSSRLSMNDMGRMITPMDSSEKLMPNNDQVVSQLEYSKVIGFLMYVMTCRRPDIAFAVDKPSRYTSNPNT</sequence>
<evidence type="ECO:0008006" key="3">
    <source>
        <dbReference type="Google" id="ProtNLM"/>
    </source>
</evidence>
<protein>
    <recommendedName>
        <fullName evidence="3">Reverse transcriptase Ty1/copia-type domain-containing protein</fullName>
    </recommendedName>
</protein>
<evidence type="ECO:0000313" key="1">
    <source>
        <dbReference type="EMBL" id="GJT05123.1"/>
    </source>
</evidence>
<comment type="caution">
    <text evidence="1">The sequence shown here is derived from an EMBL/GenBank/DDBJ whole genome shotgun (WGS) entry which is preliminary data.</text>
</comment>
<organism evidence="1 2">
    <name type="scientific">Tanacetum coccineum</name>
    <dbReference type="NCBI Taxonomy" id="301880"/>
    <lineage>
        <taxon>Eukaryota</taxon>
        <taxon>Viridiplantae</taxon>
        <taxon>Streptophyta</taxon>
        <taxon>Embryophyta</taxon>
        <taxon>Tracheophyta</taxon>
        <taxon>Spermatophyta</taxon>
        <taxon>Magnoliopsida</taxon>
        <taxon>eudicotyledons</taxon>
        <taxon>Gunneridae</taxon>
        <taxon>Pentapetalae</taxon>
        <taxon>asterids</taxon>
        <taxon>campanulids</taxon>
        <taxon>Asterales</taxon>
        <taxon>Asteraceae</taxon>
        <taxon>Asteroideae</taxon>
        <taxon>Anthemideae</taxon>
        <taxon>Anthemidinae</taxon>
        <taxon>Tanacetum</taxon>
    </lineage>
</organism>
<dbReference type="EMBL" id="BQNB010012561">
    <property type="protein sequence ID" value="GJT05123.1"/>
    <property type="molecule type" value="Genomic_DNA"/>
</dbReference>
<reference evidence="1" key="2">
    <citation type="submission" date="2022-01" db="EMBL/GenBank/DDBJ databases">
        <authorList>
            <person name="Yamashiro T."/>
            <person name="Shiraishi A."/>
            <person name="Satake H."/>
            <person name="Nakayama K."/>
        </authorList>
    </citation>
    <scope>NUCLEOTIDE SEQUENCE</scope>
</reference>
<evidence type="ECO:0000313" key="2">
    <source>
        <dbReference type="Proteomes" id="UP001151760"/>
    </source>
</evidence>